<keyword evidence="3" id="KW-1185">Reference proteome</keyword>
<proteinExistence type="predicted"/>
<reference evidence="2 3" key="1">
    <citation type="submission" date="2023-10" db="EMBL/GenBank/DDBJ databases">
        <title>Niallia locisalis sp.nov. isolated from a salt pond sample.</title>
        <authorList>
            <person name="Li X.-J."/>
            <person name="Dong L."/>
        </authorList>
    </citation>
    <scope>NUCLEOTIDE SEQUENCE [LARGE SCALE GENOMIC DNA]</scope>
    <source>
        <strain evidence="2 3">DSM 29761</strain>
    </source>
</reference>
<keyword evidence="1" id="KW-0812">Transmembrane</keyword>
<accession>A0ABZ2CNN9</accession>
<feature type="transmembrane region" description="Helical" evidence="1">
    <location>
        <begin position="37"/>
        <end position="56"/>
    </location>
</feature>
<evidence type="ECO:0000256" key="1">
    <source>
        <dbReference type="SAM" id="Phobius"/>
    </source>
</evidence>
<dbReference type="EMBL" id="CP137640">
    <property type="protein sequence ID" value="WVX83976.1"/>
    <property type="molecule type" value="Genomic_DNA"/>
</dbReference>
<name>A0ABZ2CNN9_9BACI</name>
<sequence>MKTWIQILMCAVVGFVGAILVIKGFKLFDFTHYADAIVIGILVIILILFVLSAVLYRQIKALQRKVWDEVSVPLTQKMDVIYYFIL</sequence>
<gene>
    <name evidence="2" type="ORF">R4Z09_13875</name>
</gene>
<feature type="transmembrane region" description="Helical" evidence="1">
    <location>
        <begin position="7"/>
        <end position="25"/>
    </location>
</feature>
<keyword evidence="1" id="KW-0472">Membrane</keyword>
<dbReference type="RefSeq" id="WP_338452848.1">
    <property type="nucleotide sequence ID" value="NZ_CP137640.1"/>
</dbReference>
<protein>
    <submittedName>
        <fullName evidence="2">Uncharacterized protein</fullName>
    </submittedName>
</protein>
<dbReference type="Proteomes" id="UP001357223">
    <property type="component" value="Chromosome"/>
</dbReference>
<organism evidence="2 3">
    <name type="scientific">Niallia oryzisoli</name>
    <dbReference type="NCBI Taxonomy" id="1737571"/>
    <lineage>
        <taxon>Bacteria</taxon>
        <taxon>Bacillati</taxon>
        <taxon>Bacillota</taxon>
        <taxon>Bacilli</taxon>
        <taxon>Bacillales</taxon>
        <taxon>Bacillaceae</taxon>
        <taxon>Niallia</taxon>
    </lineage>
</organism>
<keyword evidence="1" id="KW-1133">Transmembrane helix</keyword>
<evidence type="ECO:0000313" key="3">
    <source>
        <dbReference type="Proteomes" id="UP001357223"/>
    </source>
</evidence>
<evidence type="ECO:0000313" key="2">
    <source>
        <dbReference type="EMBL" id="WVX83976.1"/>
    </source>
</evidence>